<keyword evidence="4 5" id="KW-0732">Signal</keyword>
<evidence type="ECO:0000256" key="5">
    <source>
        <dbReference type="RuleBase" id="RU367124"/>
    </source>
</evidence>
<protein>
    <recommendedName>
        <fullName evidence="5">RxLR effector protein</fullName>
    </recommendedName>
</protein>
<evidence type="ECO:0000313" key="6">
    <source>
        <dbReference type="EMBL" id="OWZ00415.1"/>
    </source>
</evidence>
<gene>
    <name evidence="6" type="ORF">PHMEG_00028396</name>
</gene>
<reference evidence="7" key="1">
    <citation type="submission" date="2017-03" db="EMBL/GenBank/DDBJ databases">
        <title>Phytopthora megakarya and P. palmivora, two closely related causual agents of cacao black pod achieved similar genome size and gene model numbers by different mechanisms.</title>
        <authorList>
            <person name="Ali S."/>
            <person name="Shao J."/>
            <person name="Larry D.J."/>
            <person name="Kronmiller B."/>
            <person name="Shen D."/>
            <person name="Strem M.D."/>
            <person name="Melnick R.L."/>
            <person name="Guiltinan M.J."/>
            <person name="Tyler B.M."/>
            <person name="Meinhardt L.W."/>
            <person name="Bailey B.A."/>
        </authorList>
    </citation>
    <scope>NUCLEOTIDE SEQUENCE [LARGE SCALE GENOMIC DNA]</scope>
    <source>
        <strain evidence="7">zdho120</strain>
    </source>
</reference>
<accession>A0A225V522</accession>
<evidence type="ECO:0000256" key="3">
    <source>
        <dbReference type="ARBA" id="ARBA00022525"/>
    </source>
</evidence>
<keyword evidence="7" id="KW-1185">Reference proteome</keyword>
<feature type="signal peptide" evidence="5">
    <location>
        <begin position="1"/>
        <end position="22"/>
    </location>
</feature>
<comment type="similarity">
    <text evidence="2 5">Belongs to the RxLR effector family.</text>
</comment>
<name>A0A225V522_9STRA</name>
<dbReference type="InterPro" id="IPR031825">
    <property type="entry name" value="RXLR"/>
</dbReference>
<comment type="caution">
    <text evidence="6">The sequence shown here is derived from an EMBL/GenBank/DDBJ whole genome shotgun (WGS) entry which is preliminary data.</text>
</comment>
<evidence type="ECO:0000256" key="2">
    <source>
        <dbReference type="ARBA" id="ARBA00010400"/>
    </source>
</evidence>
<sequence length="115" mass="12793">MRLFQIAVVTVASFLLASETLANTPVSNHAKIQNVSSLGNSNKRFLRGPAFEYDNDSEERGGGIDKFSAKHQKKLIDFAAKLGFNLATGEGYSKLSQAKLQKYIDLYNKIHAKYH</sequence>
<comment type="function">
    <text evidence="5">Effector that suppresses plant defense responses during pathogen infection.</text>
</comment>
<comment type="domain">
    <text evidence="5">The RxLR-dEER motif acts to carry the protein into the host cell cytoplasm through binding to cell surface phosphatidylinositol-3-phosphate.</text>
</comment>
<comment type="subcellular location">
    <subcellularLocation>
        <location evidence="1 5">Secreted</location>
    </subcellularLocation>
</comment>
<dbReference type="Pfam" id="PF16810">
    <property type="entry name" value="RXLR"/>
    <property type="match status" value="1"/>
</dbReference>
<evidence type="ECO:0000313" key="7">
    <source>
        <dbReference type="Proteomes" id="UP000198211"/>
    </source>
</evidence>
<dbReference type="Proteomes" id="UP000198211">
    <property type="component" value="Unassembled WGS sequence"/>
</dbReference>
<evidence type="ECO:0000256" key="1">
    <source>
        <dbReference type="ARBA" id="ARBA00004613"/>
    </source>
</evidence>
<organism evidence="6 7">
    <name type="scientific">Phytophthora megakarya</name>
    <dbReference type="NCBI Taxonomy" id="4795"/>
    <lineage>
        <taxon>Eukaryota</taxon>
        <taxon>Sar</taxon>
        <taxon>Stramenopiles</taxon>
        <taxon>Oomycota</taxon>
        <taxon>Peronosporomycetes</taxon>
        <taxon>Peronosporales</taxon>
        <taxon>Peronosporaceae</taxon>
        <taxon>Phytophthora</taxon>
    </lineage>
</organism>
<dbReference type="EMBL" id="NBNE01007619">
    <property type="protein sequence ID" value="OWZ00415.1"/>
    <property type="molecule type" value="Genomic_DNA"/>
</dbReference>
<keyword evidence="3 5" id="KW-0964">Secreted</keyword>
<proteinExistence type="inferred from homology"/>
<dbReference type="OrthoDB" id="95103at2759"/>
<evidence type="ECO:0000256" key="4">
    <source>
        <dbReference type="ARBA" id="ARBA00022729"/>
    </source>
</evidence>
<feature type="chain" id="PRO_5044949179" description="RxLR effector protein" evidence="5">
    <location>
        <begin position="23"/>
        <end position="115"/>
    </location>
</feature>
<dbReference type="AlphaFoldDB" id="A0A225V522"/>